<dbReference type="InterPro" id="IPR003593">
    <property type="entry name" value="AAA+_ATPase"/>
</dbReference>
<dbReference type="GO" id="GO:0005524">
    <property type="term" value="F:ATP binding"/>
    <property type="evidence" value="ECO:0007669"/>
    <property type="project" value="UniProtKB-KW"/>
</dbReference>
<dbReference type="EMBL" id="VOSM01000004">
    <property type="protein sequence ID" value="TXD36976.1"/>
    <property type="molecule type" value="Genomic_DNA"/>
</dbReference>
<dbReference type="InterPro" id="IPR003959">
    <property type="entry name" value="ATPase_AAA_core"/>
</dbReference>
<keyword evidence="2" id="KW-0067">ATP-binding</keyword>
<protein>
    <submittedName>
        <fullName evidence="2">ATP-binding protein</fullName>
    </submittedName>
</protein>
<dbReference type="InterPro" id="IPR027417">
    <property type="entry name" value="P-loop_NTPase"/>
</dbReference>
<proteinExistence type="predicted"/>
<evidence type="ECO:0000259" key="1">
    <source>
        <dbReference type="SMART" id="SM00382"/>
    </source>
</evidence>
<dbReference type="SUPFAM" id="SSF52540">
    <property type="entry name" value="P-loop containing nucleoside triphosphate hydrolases"/>
    <property type="match status" value="1"/>
</dbReference>
<dbReference type="SMART" id="SM00382">
    <property type="entry name" value="AAA"/>
    <property type="match status" value="1"/>
</dbReference>
<dbReference type="PANTHER" id="PTHR23077:SF198">
    <property type="entry name" value="ATP-DEPENDENT ZINC METALLOPROTEASE FTSH"/>
    <property type="match status" value="1"/>
</dbReference>
<feature type="domain" description="AAA+ ATPase" evidence="1">
    <location>
        <begin position="121"/>
        <end position="253"/>
    </location>
</feature>
<gene>
    <name evidence="2" type="ORF">FRC98_09550</name>
</gene>
<keyword evidence="2" id="KW-0547">Nucleotide-binding</keyword>
<dbReference type="InterPro" id="IPR050168">
    <property type="entry name" value="AAA_ATPase_domain"/>
</dbReference>
<organism evidence="2 3">
    <name type="scientific">Lujinxingia vulgaris</name>
    <dbReference type="NCBI Taxonomy" id="2600176"/>
    <lineage>
        <taxon>Bacteria</taxon>
        <taxon>Deltaproteobacteria</taxon>
        <taxon>Bradymonadales</taxon>
        <taxon>Lujinxingiaceae</taxon>
        <taxon>Lujinxingia</taxon>
    </lineage>
</organism>
<dbReference type="PANTHER" id="PTHR23077">
    <property type="entry name" value="AAA-FAMILY ATPASE"/>
    <property type="match status" value="1"/>
</dbReference>
<reference evidence="2 3" key="1">
    <citation type="submission" date="2019-08" db="EMBL/GenBank/DDBJ databases">
        <title>Bradymonadales sp. TMQ4.</title>
        <authorList>
            <person name="Liang Q."/>
        </authorList>
    </citation>
    <scope>NUCLEOTIDE SEQUENCE [LARGE SCALE GENOMIC DNA]</scope>
    <source>
        <strain evidence="2 3">TMQ4</strain>
    </source>
</reference>
<name>A0A5C6X9B5_9DELT</name>
<dbReference type="OrthoDB" id="9809379at2"/>
<evidence type="ECO:0000313" key="2">
    <source>
        <dbReference type="EMBL" id="TXD36976.1"/>
    </source>
</evidence>
<dbReference type="RefSeq" id="WP_146981091.1">
    <property type="nucleotide sequence ID" value="NZ_VOSM01000004.1"/>
</dbReference>
<dbReference type="GO" id="GO:0016887">
    <property type="term" value="F:ATP hydrolysis activity"/>
    <property type="evidence" value="ECO:0007669"/>
    <property type="project" value="InterPro"/>
</dbReference>
<dbReference type="CDD" id="cd19481">
    <property type="entry name" value="RecA-like_protease"/>
    <property type="match status" value="1"/>
</dbReference>
<evidence type="ECO:0000313" key="3">
    <source>
        <dbReference type="Proteomes" id="UP000321412"/>
    </source>
</evidence>
<accession>A0A5C6X9B5</accession>
<dbReference type="Proteomes" id="UP000321412">
    <property type="component" value="Unassembled WGS sequence"/>
</dbReference>
<dbReference type="Gene3D" id="1.10.8.60">
    <property type="match status" value="1"/>
</dbReference>
<dbReference type="AlphaFoldDB" id="A0A5C6X9B5"/>
<sequence>MATAEQIKALIKCYAEHDDTRFYRVALQLAAEQARKGHKNVARELRQLVDEAKAQNAVVQPTRGPVPITQPRGELEGVLTASFPKARFTDMVLTPEVERSLKRLLKEHSNGERLRHHGLSPRRKILLAGPPGTGKTMTARALAGELNLPLFTVRFDGLITRYMGETAAKLRLVFDAMQKQRGVYLFDEFDAIGAQRAAQNDVGEIRRVLNSFLQFLEDDASTSLIVAATNHVEMLDQALFRRFDDTICYENPDAQLAAEMMKNFLAPFDLDEIDWDELGNLAEGMNFAEIARACEDAAKDMVMDDRAQLSTSDIRMALQERQRKPTYSPRSNRT</sequence>
<dbReference type="Pfam" id="PF00004">
    <property type="entry name" value="AAA"/>
    <property type="match status" value="1"/>
</dbReference>
<dbReference type="Gene3D" id="3.40.50.300">
    <property type="entry name" value="P-loop containing nucleotide triphosphate hydrolases"/>
    <property type="match status" value="1"/>
</dbReference>
<keyword evidence="3" id="KW-1185">Reference proteome</keyword>
<comment type="caution">
    <text evidence="2">The sequence shown here is derived from an EMBL/GenBank/DDBJ whole genome shotgun (WGS) entry which is preliminary data.</text>
</comment>